<comment type="caution">
    <text evidence="1">The sequence shown here is derived from an EMBL/GenBank/DDBJ whole genome shotgun (WGS) entry which is preliminary data.</text>
</comment>
<keyword evidence="2" id="KW-1185">Reference proteome</keyword>
<evidence type="ECO:0000313" key="2">
    <source>
        <dbReference type="Proteomes" id="UP001057279"/>
    </source>
</evidence>
<evidence type="ECO:0000313" key="1">
    <source>
        <dbReference type="EMBL" id="KAI4571984.1"/>
    </source>
</evidence>
<sequence length="404" mass="45219">MEIQTGSLKSSHLLKCRHHTSLLEKTKMVDFHVKTVPGTEVPGRKNWVTSGLETTKNRNSVSDDDIDPEDELRPMTVREENLGKTTRSSNESENDPFEVVRDDFKCDFHKCHTSTGLGLRNNVSCLNSENNVMEKSLLCHKTGKSGEGSDQRPDLCSSKAPEKPPEVFSRRDSQGRNTDIPLSVNRSSGVSAKDKHAEDNQKRLAALEARWKAKELQKKAVHNALANLDSHPEDKPTHTIFGSNSESERRDIHSGAKPPRRGTSRRVPGRASGKLFDSSGDKERCSEEDNNRFRIKPQFEGRAGQKLMNLQSRFGTDSQGLERDNEEEQKEIHGKKTAEEEEFAAEKLKALNVVQSTLQISLSNSTSEGSVAAEKFKDITHCDSMRHGHAAYESRQDDFLSVLI</sequence>
<protein>
    <submittedName>
        <fullName evidence="1">Uncharacterized protein</fullName>
    </submittedName>
</protein>
<reference evidence="1" key="1">
    <citation type="submission" date="2022-03" db="EMBL/GenBank/DDBJ databases">
        <title>Genomic analyses of argali, domestic sheep and their hybrids provide insights into chromosomal evolution, heterosis and genetic basis of agronomic traits.</title>
        <authorList>
            <person name="Li M."/>
        </authorList>
    </citation>
    <scope>NUCLEOTIDE SEQUENCE</scope>
    <source>
        <strain evidence="1">F1 hybrid</strain>
    </source>
</reference>
<proteinExistence type="predicted"/>
<accession>A0ACB9UKG2</accession>
<name>A0ACB9UKG2_9CETA</name>
<organism evidence="1 2">
    <name type="scientific">Ovis ammon polii x Ovis aries</name>
    <dbReference type="NCBI Taxonomy" id="2918886"/>
    <lineage>
        <taxon>Eukaryota</taxon>
        <taxon>Metazoa</taxon>
        <taxon>Chordata</taxon>
        <taxon>Craniata</taxon>
        <taxon>Vertebrata</taxon>
        <taxon>Euteleostomi</taxon>
        <taxon>Mammalia</taxon>
        <taxon>Eutheria</taxon>
        <taxon>Laurasiatheria</taxon>
        <taxon>Artiodactyla</taxon>
        <taxon>Ruminantia</taxon>
        <taxon>Pecora</taxon>
        <taxon>Bovidae</taxon>
        <taxon>Caprinae</taxon>
        <taxon>Ovis</taxon>
    </lineage>
</organism>
<dbReference type="EMBL" id="CM043041">
    <property type="protein sequence ID" value="KAI4571984.1"/>
    <property type="molecule type" value="Genomic_DNA"/>
</dbReference>
<gene>
    <name evidence="1" type="ORF">MJG53_014090</name>
</gene>
<dbReference type="Proteomes" id="UP001057279">
    <property type="component" value="Linkage Group LG16"/>
</dbReference>